<proteinExistence type="predicted"/>
<dbReference type="HOGENOM" id="CLU_3128310_0_0_1"/>
<dbReference type="InParanoid" id="M4BJ67"/>
<keyword evidence="2" id="KW-1185">Reference proteome</keyword>
<dbReference type="EMBL" id="JH598312">
    <property type="status" value="NOT_ANNOTATED_CDS"/>
    <property type="molecule type" value="Genomic_DNA"/>
</dbReference>
<dbReference type="VEuPathDB" id="FungiDB:HpaG806445"/>
<organism evidence="1 2">
    <name type="scientific">Hyaloperonospora arabidopsidis (strain Emoy2)</name>
    <name type="common">Downy mildew agent</name>
    <name type="synonym">Peronospora arabidopsidis</name>
    <dbReference type="NCBI Taxonomy" id="559515"/>
    <lineage>
        <taxon>Eukaryota</taxon>
        <taxon>Sar</taxon>
        <taxon>Stramenopiles</taxon>
        <taxon>Oomycota</taxon>
        <taxon>Peronosporomycetes</taxon>
        <taxon>Peronosporales</taxon>
        <taxon>Peronosporaceae</taxon>
        <taxon>Hyaloperonospora</taxon>
    </lineage>
</organism>
<sequence>MITLDSYALAGVRNKTTAATRRQVIATFWLQTPQPNQTETRGPGGTLSYL</sequence>
<reference evidence="2" key="1">
    <citation type="journal article" date="2010" name="Science">
        <title>Signatures of adaptation to obligate biotrophy in the Hyaloperonospora arabidopsidis genome.</title>
        <authorList>
            <person name="Baxter L."/>
            <person name="Tripathy S."/>
            <person name="Ishaque N."/>
            <person name="Boot N."/>
            <person name="Cabral A."/>
            <person name="Kemen E."/>
            <person name="Thines M."/>
            <person name="Ah-Fong A."/>
            <person name="Anderson R."/>
            <person name="Badejoko W."/>
            <person name="Bittner-Eddy P."/>
            <person name="Boore J.L."/>
            <person name="Chibucos M.C."/>
            <person name="Coates M."/>
            <person name="Dehal P."/>
            <person name="Delehaunty K."/>
            <person name="Dong S."/>
            <person name="Downton P."/>
            <person name="Dumas B."/>
            <person name="Fabro G."/>
            <person name="Fronick C."/>
            <person name="Fuerstenberg S.I."/>
            <person name="Fulton L."/>
            <person name="Gaulin E."/>
            <person name="Govers F."/>
            <person name="Hughes L."/>
            <person name="Humphray S."/>
            <person name="Jiang R.H."/>
            <person name="Judelson H."/>
            <person name="Kamoun S."/>
            <person name="Kyung K."/>
            <person name="Meijer H."/>
            <person name="Minx P."/>
            <person name="Morris P."/>
            <person name="Nelson J."/>
            <person name="Phuntumart V."/>
            <person name="Qutob D."/>
            <person name="Rehmany A."/>
            <person name="Rougon-Cardoso A."/>
            <person name="Ryden P."/>
            <person name="Torto-Alalibo T."/>
            <person name="Studholme D."/>
            <person name="Wang Y."/>
            <person name="Win J."/>
            <person name="Wood J."/>
            <person name="Clifton S.W."/>
            <person name="Rogers J."/>
            <person name="Van den Ackerveken G."/>
            <person name="Jones J.D."/>
            <person name="McDowell J.M."/>
            <person name="Beynon J."/>
            <person name="Tyler B.M."/>
        </authorList>
    </citation>
    <scope>NUCLEOTIDE SEQUENCE [LARGE SCALE GENOMIC DNA]</scope>
    <source>
        <strain evidence="2">Emoy2</strain>
    </source>
</reference>
<name>M4BJ67_HYAAE</name>
<accession>M4BJ67</accession>
<evidence type="ECO:0000313" key="2">
    <source>
        <dbReference type="Proteomes" id="UP000011713"/>
    </source>
</evidence>
<evidence type="ECO:0000313" key="1">
    <source>
        <dbReference type="EnsemblProtists" id="HpaP806445"/>
    </source>
</evidence>
<reference evidence="1" key="2">
    <citation type="submission" date="2015-06" db="UniProtKB">
        <authorList>
            <consortium name="EnsemblProtists"/>
        </authorList>
    </citation>
    <scope>IDENTIFICATION</scope>
    <source>
        <strain evidence="1">Emoy2</strain>
    </source>
</reference>
<dbReference type="AlphaFoldDB" id="M4BJ67"/>
<dbReference type="EnsemblProtists" id="HpaT806445">
    <property type="protein sequence ID" value="HpaP806445"/>
    <property type="gene ID" value="HpaG806445"/>
</dbReference>
<protein>
    <submittedName>
        <fullName evidence="1">Uncharacterized protein</fullName>
    </submittedName>
</protein>
<dbReference type="Proteomes" id="UP000011713">
    <property type="component" value="Unassembled WGS sequence"/>
</dbReference>